<keyword evidence="11" id="KW-1185">Reference proteome</keyword>
<proteinExistence type="predicted"/>
<keyword evidence="6" id="KW-0539">Nucleus</keyword>
<evidence type="ECO:0000256" key="4">
    <source>
        <dbReference type="ARBA" id="ARBA00023159"/>
    </source>
</evidence>
<comment type="subcellular location">
    <subcellularLocation>
        <location evidence="1">Nucleus</location>
    </subcellularLocation>
</comment>
<sequence>MEFKADKIGLQRSEQLRELYKSLLAAETDQTKRLSAALSPEDLSDAEWYYLVCMSFVFDPGQGLPGRALANGETIWLCNAQNADSKIFSRSLLAKTVVCFPYLGGVIELGVTELVPEDLNLIQHIKASLLDFSKPVCSEKSSSALLHDPDGDTDPLRVKVEHEIVDLLDLENLFSPTEEIKFDQEKFNELLHDNINEGFNNIDSPVHECSNGCEQNPQTEDSFMLEGVNGVVASQVQSWHFMDDQNSISSSDRISEAFAKEKEAAHLDLGLGNDEDLHYRRTLSAILGTTSNWLTETHGVHTCGSIVPSISEIDKDSILSETIKYLKKLEARVEELESCMDFVDFETKPRRNCLDMVEQTSGNYENKKSWINKRKACDIDESHEELNRVGLISDVKVKVTMEEKEEEVVIEIRCPCRDYLLLDIMDAVNNLQMDTHTVRSSTLQGLIVITLKSKFRGPAIPPAGMIKQALEKVATK</sequence>
<dbReference type="InterPro" id="IPR054502">
    <property type="entry name" value="bHLH-TF_ACT-like_plant"/>
</dbReference>
<keyword evidence="2" id="KW-0805">Transcription regulation</keyword>
<dbReference type="STRING" id="93759.A0A1R3JZZ6"/>
<dbReference type="InterPro" id="IPR025610">
    <property type="entry name" value="MYC/MYB_N"/>
</dbReference>
<evidence type="ECO:0000259" key="8">
    <source>
        <dbReference type="Pfam" id="PF14215"/>
    </source>
</evidence>
<feature type="domain" description="Transcription factor MYC/MYB N-terminal" evidence="8">
    <location>
        <begin position="10"/>
        <end position="127"/>
    </location>
</feature>
<protein>
    <submittedName>
        <fullName evidence="10">Uncharacterized protein</fullName>
    </submittedName>
</protein>
<evidence type="ECO:0000256" key="6">
    <source>
        <dbReference type="ARBA" id="ARBA00023242"/>
    </source>
</evidence>
<feature type="coiled-coil region" evidence="7">
    <location>
        <begin position="319"/>
        <end position="346"/>
    </location>
</feature>
<evidence type="ECO:0000259" key="9">
    <source>
        <dbReference type="Pfam" id="PF22754"/>
    </source>
</evidence>
<dbReference type="AlphaFoldDB" id="A0A1R3JZZ6"/>
<organism evidence="10 11">
    <name type="scientific">Corchorus olitorius</name>
    <dbReference type="NCBI Taxonomy" id="93759"/>
    <lineage>
        <taxon>Eukaryota</taxon>
        <taxon>Viridiplantae</taxon>
        <taxon>Streptophyta</taxon>
        <taxon>Embryophyta</taxon>
        <taxon>Tracheophyta</taxon>
        <taxon>Spermatophyta</taxon>
        <taxon>Magnoliopsida</taxon>
        <taxon>eudicotyledons</taxon>
        <taxon>Gunneridae</taxon>
        <taxon>Pentapetalae</taxon>
        <taxon>rosids</taxon>
        <taxon>malvids</taxon>
        <taxon>Malvales</taxon>
        <taxon>Malvaceae</taxon>
        <taxon>Grewioideae</taxon>
        <taxon>Apeibeae</taxon>
        <taxon>Corchorus</taxon>
    </lineage>
</organism>
<evidence type="ECO:0000256" key="7">
    <source>
        <dbReference type="SAM" id="Coils"/>
    </source>
</evidence>
<evidence type="ECO:0000313" key="10">
    <source>
        <dbReference type="EMBL" id="OMP00402.1"/>
    </source>
</evidence>
<gene>
    <name evidence="10" type="ORF">COLO4_12711</name>
</gene>
<dbReference type="PANTHER" id="PTHR46266">
    <property type="entry name" value="TRANSCRIPTION FACTOR TT8"/>
    <property type="match status" value="1"/>
</dbReference>
<dbReference type="Pfam" id="PF14215">
    <property type="entry name" value="bHLH-MYC_N"/>
    <property type="match status" value="1"/>
</dbReference>
<evidence type="ECO:0000313" key="11">
    <source>
        <dbReference type="Proteomes" id="UP000187203"/>
    </source>
</evidence>
<evidence type="ECO:0000256" key="5">
    <source>
        <dbReference type="ARBA" id="ARBA00023163"/>
    </source>
</evidence>
<keyword evidence="5" id="KW-0804">Transcription</keyword>
<keyword evidence="3" id="KW-0238">DNA-binding</keyword>
<dbReference type="Proteomes" id="UP000187203">
    <property type="component" value="Unassembled WGS sequence"/>
</dbReference>
<keyword evidence="4" id="KW-0010">Activator</keyword>
<evidence type="ECO:0000256" key="1">
    <source>
        <dbReference type="ARBA" id="ARBA00004123"/>
    </source>
</evidence>
<dbReference type="GO" id="GO:0005634">
    <property type="term" value="C:nucleus"/>
    <property type="evidence" value="ECO:0007669"/>
    <property type="project" value="UniProtKB-SubCell"/>
</dbReference>
<dbReference type="EMBL" id="AWUE01014940">
    <property type="protein sequence ID" value="OMP00402.1"/>
    <property type="molecule type" value="Genomic_DNA"/>
</dbReference>
<feature type="domain" description="Plant bHLH transcription factor ACT-like" evidence="9">
    <location>
        <begin position="399"/>
        <end position="474"/>
    </location>
</feature>
<dbReference type="OrthoDB" id="690068at2759"/>
<evidence type="ECO:0000256" key="2">
    <source>
        <dbReference type="ARBA" id="ARBA00023015"/>
    </source>
</evidence>
<keyword evidence="7" id="KW-0175">Coiled coil</keyword>
<dbReference type="PANTHER" id="PTHR46266:SF1">
    <property type="entry name" value="TRANSCRIPTION FACTOR MYC1"/>
    <property type="match status" value="1"/>
</dbReference>
<comment type="caution">
    <text evidence="10">The sequence shown here is derived from an EMBL/GenBank/DDBJ whole genome shotgun (WGS) entry which is preliminary data.</text>
</comment>
<accession>A0A1R3JZZ6</accession>
<dbReference type="Pfam" id="PF22754">
    <property type="entry name" value="bHLH-TF_ACT-like_plant"/>
    <property type="match status" value="1"/>
</dbReference>
<dbReference type="GO" id="GO:0080090">
    <property type="term" value="P:regulation of primary metabolic process"/>
    <property type="evidence" value="ECO:0007669"/>
    <property type="project" value="UniProtKB-ARBA"/>
</dbReference>
<reference evidence="11" key="1">
    <citation type="submission" date="2013-09" db="EMBL/GenBank/DDBJ databases">
        <title>Corchorus olitorius genome sequencing.</title>
        <authorList>
            <person name="Alam M."/>
            <person name="Haque M.S."/>
            <person name="Islam M.S."/>
            <person name="Emdad E.M."/>
            <person name="Islam M.M."/>
            <person name="Ahmed B."/>
            <person name="Halim A."/>
            <person name="Hossen Q.M.M."/>
            <person name="Hossain M.Z."/>
            <person name="Ahmed R."/>
            <person name="Khan M.M."/>
            <person name="Islam R."/>
            <person name="Rashid M.M."/>
            <person name="Khan S.A."/>
            <person name="Rahman M.S."/>
            <person name="Alam M."/>
            <person name="Yahiya A.S."/>
            <person name="Khan M.S."/>
            <person name="Azam M.S."/>
            <person name="Haque T."/>
            <person name="Lashkar M.Z.H."/>
            <person name="Akhand A.I."/>
            <person name="Morshed G."/>
            <person name="Roy S."/>
            <person name="Uddin K.S."/>
            <person name="Rabeya T."/>
            <person name="Hossain A.S."/>
            <person name="Chowdhury A."/>
            <person name="Snigdha A.R."/>
            <person name="Mortoza M.S."/>
            <person name="Matin S.A."/>
            <person name="Hoque S.M.E."/>
            <person name="Islam M.K."/>
            <person name="Roy D.K."/>
            <person name="Haider R."/>
            <person name="Moosa M.M."/>
            <person name="Elias S.M."/>
            <person name="Hasan A.M."/>
            <person name="Jahan S."/>
            <person name="Shafiuddin M."/>
            <person name="Mahmood N."/>
            <person name="Shommy N.S."/>
        </authorList>
    </citation>
    <scope>NUCLEOTIDE SEQUENCE [LARGE SCALE GENOMIC DNA]</scope>
    <source>
        <strain evidence="11">cv. O-4</strain>
    </source>
</reference>
<evidence type="ECO:0000256" key="3">
    <source>
        <dbReference type="ARBA" id="ARBA00023125"/>
    </source>
</evidence>
<name>A0A1R3JZZ6_9ROSI</name>